<organism evidence="1 2">
    <name type="scientific">Micromonospora pallida</name>
    <dbReference type="NCBI Taxonomy" id="145854"/>
    <lineage>
        <taxon>Bacteria</taxon>
        <taxon>Bacillati</taxon>
        <taxon>Actinomycetota</taxon>
        <taxon>Actinomycetes</taxon>
        <taxon>Micromonosporales</taxon>
        <taxon>Micromonosporaceae</taxon>
        <taxon>Micromonospora</taxon>
    </lineage>
</organism>
<protein>
    <recommendedName>
        <fullName evidence="3">DUF4262 domain-containing protein</fullName>
    </recommendedName>
</protein>
<evidence type="ECO:0008006" key="3">
    <source>
        <dbReference type="Google" id="ProtNLM"/>
    </source>
</evidence>
<dbReference type="AlphaFoldDB" id="A0A1C6RTL8"/>
<dbReference type="Proteomes" id="UP000198959">
    <property type="component" value="Unassembled WGS sequence"/>
</dbReference>
<dbReference type="InterPro" id="IPR025358">
    <property type="entry name" value="DUF4262"/>
</dbReference>
<name>A0A1C6RTL8_9ACTN</name>
<keyword evidence="2" id="KW-1185">Reference proteome</keyword>
<proteinExistence type="predicted"/>
<dbReference type="RefSeq" id="WP_091639542.1">
    <property type="nucleotide sequence ID" value="NZ_FMHW01000002.1"/>
</dbReference>
<dbReference type="EMBL" id="FMHW01000002">
    <property type="protein sequence ID" value="SCL20408.1"/>
    <property type="molecule type" value="Genomic_DNA"/>
</dbReference>
<dbReference type="OrthoDB" id="511192at2"/>
<evidence type="ECO:0000313" key="1">
    <source>
        <dbReference type="EMBL" id="SCL20408.1"/>
    </source>
</evidence>
<sequence>MPSLDEFFRRQQEHIDTIGWAVTAVVPDRGETDSPFAYTVGLTERDLPELVIAGLDPLIAHELLNDMARRVYSGTQPLTHGQRVDDLLVGYDAVIVEGPATEALHPGAAYARYGKDRVYLQQIVWPDQHGRFPWDCGYAYPWHVQPLLTHP</sequence>
<evidence type="ECO:0000313" key="2">
    <source>
        <dbReference type="Proteomes" id="UP000198959"/>
    </source>
</evidence>
<gene>
    <name evidence="1" type="ORF">GA0074692_0860</name>
</gene>
<dbReference type="STRING" id="145854.GA0074692_0860"/>
<dbReference type="Pfam" id="PF14081">
    <property type="entry name" value="DUF4262"/>
    <property type="match status" value="1"/>
</dbReference>
<reference evidence="2" key="1">
    <citation type="submission" date="2016-06" db="EMBL/GenBank/DDBJ databases">
        <authorList>
            <person name="Varghese N."/>
            <person name="Submissions Spin"/>
        </authorList>
    </citation>
    <scope>NUCLEOTIDE SEQUENCE [LARGE SCALE GENOMIC DNA]</scope>
    <source>
        <strain evidence="2">DSM 43817</strain>
    </source>
</reference>
<accession>A0A1C6RTL8</accession>